<dbReference type="InterPro" id="IPR047657">
    <property type="entry name" value="PmbA"/>
</dbReference>
<dbReference type="EMBL" id="AP018558">
    <property type="protein sequence ID" value="BBD76963.1"/>
    <property type="molecule type" value="Genomic_DNA"/>
</dbReference>
<gene>
    <name evidence="5" type="ORF">HPTL_0695</name>
</gene>
<dbReference type="GO" id="GO:0005829">
    <property type="term" value="C:cytosol"/>
    <property type="evidence" value="ECO:0007669"/>
    <property type="project" value="TreeGrafter"/>
</dbReference>
<dbReference type="KEGG" id="htl:HPTL_0695"/>
<dbReference type="PANTHER" id="PTHR43421:SF1">
    <property type="entry name" value="METALLOPROTEASE PMBA"/>
    <property type="match status" value="1"/>
</dbReference>
<sequence>MNPGLPSLPHWQQQLQRVAEHAAERARLLGATAQTGVSERVGRSITVRHGEVETIEHHRERTLSVTVYLDGRTGHAATSDLSPRAIEATVQAAVAIARHTEPDPAAGLPDPSWLADPSAAPDLGCYHPWSVTPETLIALTQRLEAAGTAQTGIVNSEGATCTTEVELSAIANTLGFSGVTAETAHSYSCVLLAQSDDGSLVRDGAWASRRVADQLPDPEAIGVEAATRTLQRRNARKLATGRYEVVFSPEVAPSLLSHFVAAASGGALYRRATFLLERFETQLFPEWFSVQEDPWLPQGFGSCPFDAEGVRVAPRLVIDQGRWVGRFLSSYTARKLGLVSTGNAGGAHNLLPTTTHDSLAALLATVDHGLLITELLGHGVNTVTGEYSRGAAGFWFENGAIAYPVHEITVSGTLPELFAGLIGVADDARPDRRFRLGSTAIAAVQIAGQ</sequence>
<dbReference type="GO" id="GO:0006508">
    <property type="term" value="P:proteolysis"/>
    <property type="evidence" value="ECO:0007669"/>
    <property type="project" value="UniProtKB-KW"/>
</dbReference>
<dbReference type="Pfam" id="PF19289">
    <property type="entry name" value="PmbA_TldD_3rd"/>
    <property type="match status" value="1"/>
</dbReference>
<dbReference type="Gene3D" id="3.30.2290.10">
    <property type="entry name" value="PmbA/TldD superfamily"/>
    <property type="match status" value="1"/>
</dbReference>
<comment type="similarity">
    <text evidence="1">Belongs to the peptidase U62 family.</text>
</comment>
<dbReference type="OrthoDB" id="9803618at2"/>
<dbReference type="InterPro" id="IPR035068">
    <property type="entry name" value="TldD/PmbA_N"/>
</dbReference>
<dbReference type="InterPro" id="IPR045569">
    <property type="entry name" value="Metalloprtase-TldD/E_C"/>
</dbReference>
<evidence type="ECO:0000259" key="4">
    <source>
        <dbReference type="Pfam" id="PF19290"/>
    </source>
</evidence>
<name>A0A2Z6DWY8_HYDTE</name>
<dbReference type="InterPro" id="IPR036059">
    <property type="entry name" value="TldD/PmbA_sf"/>
</dbReference>
<feature type="domain" description="Metalloprotease TldD/E N-terminal" evidence="2">
    <location>
        <begin position="37"/>
        <end position="97"/>
    </location>
</feature>
<reference evidence="5 6" key="1">
    <citation type="submission" date="2018-04" db="EMBL/GenBank/DDBJ databases">
        <title>Complete genome sequence of Hydrogenophilus thermoluteolus TH-1.</title>
        <authorList>
            <person name="Arai H."/>
        </authorList>
    </citation>
    <scope>NUCLEOTIDE SEQUENCE [LARGE SCALE GENOMIC DNA]</scope>
    <source>
        <strain evidence="5 6">TH-1</strain>
    </source>
</reference>
<keyword evidence="5" id="KW-0378">Hydrolase</keyword>
<keyword evidence="5" id="KW-0645">Protease</keyword>
<evidence type="ECO:0000313" key="6">
    <source>
        <dbReference type="Proteomes" id="UP000262004"/>
    </source>
</evidence>
<keyword evidence="5" id="KW-0482">Metalloprotease</keyword>
<evidence type="ECO:0000313" key="5">
    <source>
        <dbReference type="EMBL" id="BBD76963.1"/>
    </source>
</evidence>
<proteinExistence type="inferred from homology"/>
<protein>
    <submittedName>
        <fullName evidence="5">Metalloprotease PmbA</fullName>
    </submittedName>
</protein>
<dbReference type="RefSeq" id="WP_119334752.1">
    <property type="nucleotide sequence ID" value="NZ_AP018558.1"/>
</dbReference>
<dbReference type="Pfam" id="PF01523">
    <property type="entry name" value="PmbA_TldD_1st"/>
    <property type="match status" value="1"/>
</dbReference>
<dbReference type="GO" id="GO:0008237">
    <property type="term" value="F:metallopeptidase activity"/>
    <property type="evidence" value="ECO:0007669"/>
    <property type="project" value="UniProtKB-KW"/>
</dbReference>
<dbReference type="Pfam" id="PF19290">
    <property type="entry name" value="PmbA_TldD_2nd"/>
    <property type="match status" value="1"/>
</dbReference>
<evidence type="ECO:0000256" key="1">
    <source>
        <dbReference type="ARBA" id="ARBA00005836"/>
    </source>
</evidence>
<dbReference type="InterPro" id="IPR045570">
    <property type="entry name" value="Metalloprtase-TldD/E_cen_dom"/>
</dbReference>
<evidence type="ECO:0000259" key="3">
    <source>
        <dbReference type="Pfam" id="PF19289"/>
    </source>
</evidence>
<keyword evidence="6" id="KW-1185">Reference proteome</keyword>
<feature type="domain" description="Metalloprotease TldD/E central" evidence="4">
    <location>
        <begin position="126"/>
        <end position="232"/>
    </location>
</feature>
<evidence type="ECO:0000259" key="2">
    <source>
        <dbReference type="Pfam" id="PF01523"/>
    </source>
</evidence>
<dbReference type="SUPFAM" id="SSF111283">
    <property type="entry name" value="Putative modulator of DNA gyrase, PmbA/TldD"/>
    <property type="match status" value="1"/>
</dbReference>
<dbReference type="InterPro" id="IPR002510">
    <property type="entry name" value="Metalloprtase-TldD/E_N"/>
</dbReference>
<accession>A0A2Z6DWY8</accession>
<dbReference type="Proteomes" id="UP000262004">
    <property type="component" value="Chromosome"/>
</dbReference>
<organism evidence="5 6">
    <name type="scientific">Hydrogenophilus thermoluteolus</name>
    <name type="common">Pseudomonas hydrogenothermophila</name>
    <dbReference type="NCBI Taxonomy" id="297"/>
    <lineage>
        <taxon>Bacteria</taxon>
        <taxon>Pseudomonadati</taxon>
        <taxon>Pseudomonadota</taxon>
        <taxon>Hydrogenophilia</taxon>
        <taxon>Hydrogenophilales</taxon>
        <taxon>Hydrogenophilaceae</taxon>
        <taxon>Hydrogenophilus</taxon>
    </lineage>
</organism>
<feature type="domain" description="Metalloprotease TldD/E C-terminal" evidence="3">
    <location>
        <begin position="240"/>
        <end position="448"/>
    </location>
</feature>
<dbReference type="AlphaFoldDB" id="A0A2Z6DWY8"/>
<dbReference type="PANTHER" id="PTHR43421">
    <property type="entry name" value="METALLOPROTEASE PMBA"/>
    <property type="match status" value="1"/>
</dbReference>